<name>A0A8J7S5H2_9BACT</name>
<feature type="region of interest" description="Disordered" evidence="1">
    <location>
        <begin position="34"/>
        <end position="61"/>
    </location>
</feature>
<dbReference type="Proteomes" id="UP000673975">
    <property type="component" value="Unassembled WGS sequence"/>
</dbReference>
<protein>
    <submittedName>
        <fullName evidence="2">Tetratricopeptide repeat protein</fullName>
    </submittedName>
</protein>
<sequence>MFNRWFLLSVALATAGGLAFVIWLDSREADSGYDAPARDTGLAGASGYEEAPANPELGQEDQERVAYVTSALDTLESERTRLPYMGELIRIYSEAGKYDRAAEWAHQRASLTGESDDWKEAGTFFLQSSRAAQDDEKVKHLASNARTMYQNARENDPDNPDILTDLSVVYMTLLEPESSYRLLQKALDDHPDHIRANFNLGVLLHQMGETDQSVGFLNRSHALAEGSEWEGVVQGYLDRYHDELFH</sequence>
<dbReference type="EMBL" id="JAFIDN010000004">
    <property type="protein sequence ID" value="MBP3192343.1"/>
    <property type="molecule type" value="Genomic_DNA"/>
</dbReference>
<dbReference type="Gene3D" id="1.25.40.10">
    <property type="entry name" value="Tetratricopeptide repeat domain"/>
    <property type="match status" value="1"/>
</dbReference>
<proteinExistence type="predicted"/>
<dbReference type="SUPFAM" id="SSF48452">
    <property type="entry name" value="TPR-like"/>
    <property type="match status" value="1"/>
</dbReference>
<keyword evidence="3" id="KW-1185">Reference proteome</keyword>
<evidence type="ECO:0000313" key="3">
    <source>
        <dbReference type="Proteomes" id="UP000673975"/>
    </source>
</evidence>
<comment type="caution">
    <text evidence="2">The sequence shown here is derived from an EMBL/GenBank/DDBJ whole genome shotgun (WGS) entry which is preliminary data.</text>
</comment>
<evidence type="ECO:0000256" key="1">
    <source>
        <dbReference type="SAM" id="MobiDB-lite"/>
    </source>
</evidence>
<accession>A0A8J7S5H2</accession>
<gene>
    <name evidence="2" type="ORF">NATSA_06690</name>
</gene>
<dbReference type="AlphaFoldDB" id="A0A8J7S5H2"/>
<organism evidence="2 3">
    <name type="scientific">Natronogracilivirga saccharolytica</name>
    <dbReference type="NCBI Taxonomy" id="2812953"/>
    <lineage>
        <taxon>Bacteria</taxon>
        <taxon>Pseudomonadati</taxon>
        <taxon>Balneolota</taxon>
        <taxon>Balneolia</taxon>
        <taxon>Balneolales</taxon>
        <taxon>Cyclonatronaceae</taxon>
        <taxon>Natronogracilivirga</taxon>
    </lineage>
</organism>
<dbReference type="RefSeq" id="WP_210511244.1">
    <property type="nucleotide sequence ID" value="NZ_JAFIDN010000004.1"/>
</dbReference>
<evidence type="ECO:0000313" key="2">
    <source>
        <dbReference type="EMBL" id="MBP3192343.1"/>
    </source>
</evidence>
<reference evidence="2" key="1">
    <citation type="submission" date="2021-02" db="EMBL/GenBank/DDBJ databases">
        <title>Natronogracilivirga saccharolytica gen. nov. sp. nov. a new anaerobic, haloalkiliphilic carbohydrate-fermenting bacterium from soda lake and proposing of Cyclonatronumiaceae fam. nov. in the phylum Balneolaeota.</title>
        <authorList>
            <person name="Zhilina T.N."/>
            <person name="Sorokin D.Y."/>
            <person name="Zavarzina D.G."/>
            <person name="Toshchakov S.V."/>
            <person name="Kublanov I.V."/>
        </authorList>
    </citation>
    <scope>NUCLEOTIDE SEQUENCE</scope>
    <source>
        <strain evidence="2">Z-1702</strain>
    </source>
</reference>
<dbReference type="InterPro" id="IPR011990">
    <property type="entry name" value="TPR-like_helical_dom_sf"/>
</dbReference>